<dbReference type="PANTHER" id="PTHR40257:SF1">
    <property type="entry name" value="DUF1330 DOMAIN-CONTAINING PROTEIN"/>
    <property type="match status" value="1"/>
</dbReference>
<dbReference type="STRING" id="452662.SJA_C1-19650"/>
<dbReference type="eggNOG" id="COG5470">
    <property type="taxonomic scope" value="Bacteria"/>
</dbReference>
<accession>D4Z2G7</accession>
<reference evidence="1 2" key="1">
    <citation type="journal article" date="2010" name="J. Bacteriol.">
        <title>Complete genome sequence of the representative gamma-hexachlorocyclohexane-degrading bacterium Sphingobium japonicum UT26.</title>
        <authorList>
            <person name="Nagata Y."/>
            <person name="Ohtsubo Y."/>
            <person name="Endo R."/>
            <person name="Ichikawa N."/>
            <person name="Ankai A."/>
            <person name="Oguchi A."/>
            <person name="Fukui S."/>
            <person name="Fujita N."/>
            <person name="Tsuda M."/>
        </authorList>
    </citation>
    <scope>NUCLEOTIDE SEQUENCE [LARGE SCALE GENOMIC DNA]</scope>
    <source>
        <strain evidence="2">DSM 16413 / CCM 7287 / MTCC 6362 / UT26 / NBRC 101211 / UT26S</strain>
    </source>
</reference>
<dbReference type="PANTHER" id="PTHR40257">
    <property type="match status" value="1"/>
</dbReference>
<dbReference type="AlphaFoldDB" id="D4Z2G7"/>
<evidence type="ECO:0000313" key="2">
    <source>
        <dbReference type="Proteomes" id="UP000007753"/>
    </source>
</evidence>
<name>D4Z2G7_SPHIU</name>
<evidence type="ECO:0000313" key="1">
    <source>
        <dbReference type="EMBL" id="BAI96799.1"/>
    </source>
</evidence>
<dbReference type="GeneID" id="29273556"/>
<dbReference type="EMBL" id="AP010803">
    <property type="protein sequence ID" value="BAI96799.1"/>
    <property type="molecule type" value="Genomic_DNA"/>
</dbReference>
<dbReference type="InterPro" id="IPR011008">
    <property type="entry name" value="Dimeric_a/b-barrel"/>
</dbReference>
<dbReference type="HOGENOM" id="CLU_131535_2_0_5"/>
<dbReference type="KEGG" id="sjp:SJA_C1-19650"/>
<proteinExistence type="predicted"/>
<dbReference type="Gene3D" id="3.30.70.100">
    <property type="match status" value="1"/>
</dbReference>
<protein>
    <recommendedName>
        <fullName evidence="3">DUF1330 domain-containing protein</fullName>
    </recommendedName>
</protein>
<dbReference type="RefSeq" id="WP_013040262.1">
    <property type="nucleotide sequence ID" value="NC_014006.1"/>
</dbReference>
<organism evidence="1 2">
    <name type="scientific">Sphingobium indicum (strain DSM 16413 / CCM 7287 / MTCC 6362 / UT26 / NBRC 101211 / UT26S)</name>
    <name type="common">Sphingobium japonicum</name>
    <dbReference type="NCBI Taxonomy" id="452662"/>
    <lineage>
        <taxon>Bacteria</taxon>
        <taxon>Pseudomonadati</taxon>
        <taxon>Pseudomonadota</taxon>
        <taxon>Alphaproteobacteria</taxon>
        <taxon>Sphingomonadales</taxon>
        <taxon>Sphingomonadaceae</taxon>
        <taxon>Sphingobium</taxon>
    </lineage>
</organism>
<sequence>MQTVDIDPAAVLAAASVIPEGQPIVMINLLRYREQADYGGRTEFRPCSGREAYYQRYASVSSRLVMADGAKILWFGDVLGRVIGPPEERWDDALLVEYPSFGTLQRLFANPEYQAAVIHRTAALEDSRLLPAMTSTATVTASGIR</sequence>
<dbReference type="SUPFAM" id="SSF54909">
    <property type="entry name" value="Dimeric alpha+beta barrel"/>
    <property type="match status" value="1"/>
</dbReference>
<evidence type="ECO:0008006" key="3">
    <source>
        <dbReference type="Google" id="ProtNLM"/>
    </source>
</evidence>
<keyword evidence="2" id="KW-1185">Reference proteome</keyword>
<dbReference type="Proteomes" id="UP000007753">
    <property type="component" value="Chromosome 1"/>
</dbReference>
<gene>
    <name evidence="1" type="ordered locus">SJA_C1-19650</name>
</gene>